<keyword evidence="1" id="KW-0812">Transmembrane</keyword>
<sequence>MSVPALDRCYTILIRVDQVVRLFNSLDPTPFRERDLDDDAERFIVEWAQEAPGNASIEIVVQLPTTEAKPEYTHALQEAVRYNFESRANQAHRELRELLREGRRVLLIGIPILAFSLIASQMISDAAGTATYSRVIGESLLIFGWVANWRALEIFLYGWWPIVRRHRLYRRLAAATVKVLSVGSFSSSPDESAN</sequence>
<dbReference type="RefSeq" id="WP_014857915.1">
    <property type="nucleotide sequence ID" value="NZ_LPUX01000066.1"/>
</dbReference>
<evidence type="ECO:0000313" key="3">
    <source>
        <dbReference type="Proteomes" id="UP000094025"/>
    </source>
</evidence>
<feature type="transmembrane region" description="Helical" evidence="1">
    <location>
        <begin position="105"/>
        <end position="123"/>
    </location>
</feature>
<keyword evidence="1" id="KW-0472">Membrane</keyword>
<accession>A0A178XK49</accession>
<feature type="transmembrane region" description="Helical" evidence="1">
    <location>
        <begin position="143"/>
        <end position="162"/>
    </location>
</feature>
<keyword evidence="1" id="KW-1133">Transmembrane helix</keyword>
<reference evidence="2 3" key="1">
    <citation type="journal article" date="2016" name="Int. J. Syst. Evol. Microbiol.">
        <title>Ensifer glycinis sp. nov., an novel rhizobial species associated with Glycine spp.</title>
        <authorList>
            <person name="Yan H."/>
            <person name="Yan J."/>
            <person name="Sui X.H."/>
            <person name="Wang E.T."/>
            <person name="Chen W.X."/>
            <person name="Zhang X.X."/>
            <person name="Chen W.F."/>
        </authorList>
    </citation>
    <scope>NUCLEOTIDE SEQUENCE [LARGE SCALE GENOMIC DNA]</scope>
    <source>
        <strain evidence="2 3">CCBAU 23380</strain>
    </source>
</reference>
<proteinExistence type="predicted"/>
<evidence type="ECO:0000313" key="2">
    <source>
        <dbReference type="EMBL" id="OAP35619.1"/>
    </source>
</evidence>
<keyword evidence="3" id="KW-1185">Reference proteome</keyword>
<gene>
    <name evidence="2" type="ORF">AU381_11960</name>
</gene>
<dbReference type="AlphaFoldDB" id="A0A178XK49"/>
<name>A0A178XK49_9HYPH</name>
<dbReference type="EMBL" id="LPUX01000066">
    <property type="protein sequence ID" value="OAP35619.1"/>
    <property type="molecule type" value="Genomic_DNA"/>
</dbReference>
<dbReference type="STRING" id="1472378.AU381_11960"/>
<protein>
    <submittedName>
        <fullName evidence="2">Uncharacterized protein</fullName>
    </submittedName>
</protein>
<evidence type="ECO:0000256" key="1">
    <source>
        <dbReference type="SAM" id="Phobius"/>
    </source>
</evidence>
<dbReference type="Proteomes" id="UP000094025">
    <property type="component" value="Unassembled WGS sequence"/>
</dbReference>
<organism evidence="2 3">
    <name type="scientific">Sinorhizobium glycinis</name>
    <dbReference type="NCBI Taxonomy" id="1472378"/>
    <lineage>
        <taxon>Bacteria</taxon>
        <taxon>Pseudomonadati</taxon>
        <taxon>Pseudomonadota</taxon>
        <taxon>Alphaproteobacteria</taxon>
        <taxon>Hyphomicrobiales</taxon>
        <taxon>Rhizobiaceae</taxon>
        <taxon>Sinorhizobium/Ensifer group</taxon>
        <taxon>Sinorhizobium</taxon>
    </lineage>
</organism>
<comment type="caution">
    <text evidence="2">The sequence shown here is derived from an EMBL/GenBank/DDBJ whole genome shotgun (WGS) entry which is preliminary data.</text>
</comment>
<dbReference type="OrthoDB" id="653003at2"/>